<evidence type="ECO:0000313" key="1">
    <source>
        <dbReference type="EMBL" id="KWZ77040.1"/>
    </source>
</evidence>
<proteinExistence type="predicted"/>
<protein>
    <submittedName>
        <fullName evidence="1">Uncharacterized protein</fullName>
    </submittedName>
</protein>
<gene>
    <name evidence="1" type="ORF">HMPREF3213_03522</name>
</gene>
<dbReference type="EMBL" id="LRPN01000180">
    <property type="protein sequence ID" value="KWZ77040.1"/>
    <property type="molecule type" value="Genomic_DNA"/>
</dbReference>
<comment type="caution">
    <text evidence="1">The sequence shown here is derived from an EMBL/GenBank/DDBJ whole genome shotgun (WGS) entry which is preliminary data.</text>
</comment>
<dbReference type="PATRIC" id="fig|1398.22.peg.3528"/>
<dbReference type="AlphaFoldDB" id="A0A133KBX7"/>
<dbReference type="Proteomes" id="UP000070376">
    <property type="component" value="Unassembled WGS sequence"/>
</dbReference>
<reference evidence="2" key="1">
    <citation type="submission" date="2016-01" db="EMBL/GenBank/DDBJ databases">
        <authorList>
            <person name="Mitreva M."/>
            <person name="Pepin K.H."/>
            <person name="Mihindukulasuriya K.A."/>
            <person name="Fulton R."/>
            <person name="Fronick C."/>
            <person name="O'Laughlin M."/>
            <person name="Miner T."/>
            <person name="Herter B."/>
            <person name="Rosa B.A."/>
            <person name="Cordes M."/>
            <person name="Tomlinson C."/>
            <person name="Wollam A."/>
            <person name="Palsikar V.B."/>
            <person name="Mardis E.R."/>
            <person name="Wilson R.K."/>
        </authorList>
    </citation>
    <scope>NUCLEOTIDE SEQUENCE [LARGE SCALE GENOMIC DNA]</scope>
    <source>
        <strain evidence="2">GED7749B</strain>
    </source>
</reference>
<name>A0A133KBX7_HEYCO</name>
<accession>A0A133KBX7</accession>
<sequence>MFAQKEPPGMIGCPKLQSKNGLLIDTQGGTPMNDTLHLDSSIIDFITMLLNIPMK</sequence>
<organism evidence="1 2">
    <name type="scientific">Heyndrickxia coagulans</name>
    <name type="common">Weizmannia coagulans</name>
    <dbReference type="NCBI Taxonomy" id="1398"/>
    <lineage>
        <taxon>Bacteria</taxon>
        <taxon>Bacillati</taxon>
        <taxon>Bacillota</taxon>
        <taxon>Bacilli</taxon>
        <taxon>Bacillales</taxon>
        <taxon>Bacillaceae</taxon>
        <taxon>Heyndrickxia</taxon>
    </lineage>
</organism>
<evidence type="ECO:0000313" key="2">
    <source>
        <dbReference type="Proteomes" id="UP000070376"/>
    </source>
</evidence>